<accession>A0A645IAP3</accession>
<comment type="caution">
    <text evidence="2">The sequence shown here is derived from an EMBL/GenBank/DDBJ whole genome shotgun (WGS) entry which is preliminary data.</text>
</comment>
<gene>
    <name evidence="2" type="ORF">SDC9_196018</name>
</gene>
<organism evidence="2">
    <name type="scientific">bioreactor metagenome</name>
    <dbReference type="NCBI Taxonomy" id="1076179"/>
    <lineage>
        <taxon>unclassified sequences</taxon>
        <taxon>metagenomes</taxon>
        <taxon>ecological metagenomes</taxon>
    </lineage>
</organism>
<feature type="region of interest" description="Disordered" evidence="1">
    <location>
        <begin position="115"/>
        <end position="137"/>
    </location>
</feature>
<proteinExistence type="predicted"/>
<dbReference type="AlphaFoldDB" id="A0A645IAP3"/>
<sequence>MNKATKIATIIPIKYRDVVTKAAFLGKNIETNIAYIGNFAPQVINGAIRAVIFLSCSLSNVLVAIIAGEEHPRPITIGMNAFPDSPTFAITLSIKNAILDIYPLSSSSVIPKNNTNINGKNGSAPPRPPIIPSTIKE</sequence>
<name>A0A645IAP3_9ZZZZ</name>
<evidence type="ECO:0000313" key="2">
    <source>
        <dbReference type="EMBL" id="MPN48411.1"/>
    </source>
</evidence>
<evidence type="ECO:0000256" key="1">
    <source>
        <dbReference type="SAM" id="MobiDB-lite"/>
    </source>
</evidence>
<protein>
    <submittedName>
        <fullName evidence="2">Uncharacterized protein</fullName>
    </submittedName>
</protein>
<reference evidence="2" key="1">
    <citation type="submission" date="2019-08" db="EMBL/GenBank/DDBJ databases">
        <authorList>
            <person name="Kucharzyk K."/>
            <person name="Murdoch R.W."/>
            <person name="Higgins S."/>
            <person name="Loffler F."/>
        </authorList>
    </citation>
    <scope>NUCLEOTIDE SEQUENCE</scope>
</reference>
<dbReference type="EMBL" id="VSSQ01110717">
    <property type="protein sequence ID" value="MPN48411.1"/>
    <property type="molecule type" value="Genomic_DNA"/>
</dbReference>